<evidence type="ECO:0000313" key="10">
    <source>
        <dbReference type="Proteomes" id="UP000590225"/>
    </source>
</evidence>
<dbReference type="Proteomes" id="UP000590225">
    <property type="component" value="Unassembled WGS sequence"/>
</dbReference>
<evidence type="ECO:0000259" key="7">
    <source>
        <dbReference type="Pfam" id="PF01232"/>
    </source>
</evidence>
<dbReference type="Pfam" id="PF01232">
    <property type="entry name" value="Mannitol_dh"/>
    <property type="match status" value="1"/>
</dbReference>
<evidence type="ECO:0000313" key="9">
    <source>
        <dbReference type="EMBL" id="MBA8989027.1"/>
    </source>
</evidence>
<evidence type="ECO:0000259" key="8">
    <source>
        <dbReference type="Pfam" id="PF08125"/>
    </source>
</evidence>
<dbReference type="RefSeq" id="WP_182514930.1">
    <property type="nucleotide sequence ID" value="NZ_JACGXP010000001.1"/>
</dbReference>
<evidence type="ECO:0000256" key="2">
    <source>
        <dbReference type="ARBA" id="ARBA00012939"/>
    </source>
</evidence>
<dbReference type="PANTHER" id="PTHR43362">
    <property type="entry name" value="MANNITOL DEHYDROGENASE DSF1-RELATED"/>
    <property type="match status" value="1"/>
</dbReference>
<dbReference type="PRINTS" id="PR00084">
    <property type="entry name" value="MTLDHDRGNASE"/>
</dbReference>
<dbReference type="PROSITE" id="PS00974">
    <property type="entry name" value="MANNITOL_DHGENASE"/>
    <property type="match status" value="1"/>
</dbReference>
<proteinExistence type="inferred from homology"/>
<keyword evidence="4 9" id="KW-0560">Oxidoreductase</keyword>
<dbReference type="Gene3D" id="1.10.1040.10">
    <property type="entry name" value="N-(1-d-carboxylethyl)-l-norvaline Dehydrogenase, domain 2"/>
    <property type="match status" value="1"/>
</dbReference>
<dbReference type="GO" id="GO:0019594">
    <property type="term" value="P:mannitol metabolic process"/>
    <property type="evidence" value="ECO:0007669"/>
    <property type="project" value="InterPro"/>
</dbReference>
<comment type="similarity">
    <text evidence="1">Belongs to the mannitol dehydrogenase family.</text>
</comment>
<evidence type="ECO:0000256" key="3">
    <source>
        <dbReference type="ARBA" id="ARBA00016219"/>
    </source>
</evidence>
<evidence type="ECO:0000256" key="1">
    <source>
        <dbReference type="ARBA" id="ARBA00006541"/>
    </source>
</evidence>
<gene>
    <name evidence="9" type="ORF">FHW23_000259</name>
</gene>
<evidence type="ECO:0000256" key="5">
    <source>
        <dbReference type="ARBA" id="ARBA00023027"/>
    </source>
</evidence>
<dbReference type="EMBL" id="JACGXP010000001">
    <property type="protein sequence ID" value="MBA8989027.1"/>
    <property type="molecule type" value="Genomic_DNA"/>
</dbReference>
<dbReference type="InterPro" id="IPR023027">
    <property type="entry name" value="Mannitol_DH_CS"/>
</dbReference>
<evidence type="ECO:0000256" key="4">
    <source>
        <dbReference type="ARBA" id="ARBA00023002"/>
    </source>
</evidence>
<feature type="domain" description="Mannitol dehydrogenase N-terminal" evidence="7">
    <location>
        <begin position="21"/>
        <end position="279"/>
    </location>
</feature>
<dbReference type="InterPro" id="IPR013131">
    <property type="entry name" value="Mannitol_DH_N"/>
</dbReference>
<reference evidence="9 10" key="1">
    <citation type="submission" date="2020-07" db="EMBL/GenBank/DDBJ databases">
        <title>Above-ground endophytic microbial communities from plants in different locations in the United States.</title>
        <authorList>
            <person name="Frank C."/>
        </authorList>
    </citation>
    <scope>NUCLEOTIDE SEQUENCE [LARGE SCALE GENOMIC DNA]</scope>
    <source>
        <strain evidence="9 10">WPL5_2</strain>
    </source>
</reference>
<name>A0AAW3T369_9MICO</name>
<keyword evidence="5" id="KW-0520">NAD</keyword>
<dbReference type="InterPro" id="IPR036291">
    <property type="entry name" value="NAD(P)-bd_dom_sf"/>
</dbReference>
<dbReference type="Gene3D" id="3.40.50.720">
    <property type="entry name" value="NAD(P)-binding Rossmann-like Domain"/>
    <property type="match status" value="1"/>
</dbReference>
<dbReference type="InterPro" id="IPR013118">
    <property type="entry name" value="Mannitol_DH_C"/>
</dbReference>
<dbReference type="InterPro" id="IPR000669">
    <property type="entry name" value="Mannitol_DH"/>
</dbReference>
<protein>
    <recommendedName>
        <fullName evidence="3">Mannitol-1-phosphate 5-dehydrogenase</fullName>
        <ecNumber evidence="2">1.1.1.17</ecNumber>
    </recommendedName>
</protein>
<sequence length="480" mass="50770">MTAEAPVRPRLARSAAPAPIRIVHLGVGAFHRAHQAWYTAAVDADHQWGIAGFTGRSATVAEQLAPQGGLFTLIERSASGDTATVVDSIVEVNDGAETDRLVKLLAAEPTAIVTLTITESGYRLGADGTPDLGDEQVAHDLEVLGSRIASSGDVLAAGVHEPLRTVLGRLVLGLAARRRAGAAGLAIVPCDNVPDNGAWVATGVRAFAAAVSRELDEWIDANVAFVSTSVDRITPRTRDEDLETAAALTGYQDASPVVTEPFHDWILSGAFPGGRPAWENAGARFVADIEPFERRKLWLLNGAHSLLAYHGQLRGHSTVAEAVGDPECTGAMTAFWDEAVAHLDADELRLDDYRAALLDRFGNARIEHRLEQIAMEGTAKLRVRLAPVYLAERAAGRSGAAALTGIAAWIALLESGAEMPDAQASTVRAALAESGPLRVERLLQAIDDRIADSDTAMRTQAAVDLLKASGNRLPNVLASA</sequence>
<dbReference type="InterPro" id="IPR008927">
    <property type="entry name" value="6-PGluconate_DH-like_C_sf"/>
</dbReference>
<dbReference type="Pfam" id="PF08125">
    <property type="entry name" value="Mannitol_dh_C"/>
    <property type="match status" value="1"/>
</dbReference>
<accession>A0AAW3T369</accession>
<comment type="caution">
    <text evidence="9">The sequence shown here is derived from an EMBL/GenBank/DDBJ whole genome shotgun (WGS) entry which is preliminary data.</text>
</comment>
<dbReference type="InterPro" id="IPR013328">
    <property type="entry name" value="6PGD_dom2"/>
</dbReference>
<evidence type="ECO:0000256" key="6">
    <source>
        <dbReference type="ARBA" id="ARBA00048615"/>
    </source>
</evidence>
<dbReference type="AlphaFoldDB" id="A0AAW3T369"/>
<dbReference type="SUPFAM" id="SSF48179">
    <property type="entry name" value="6-phosphogluconate dehydrogenase C-terminal domain-like"/>
    <property type="match status" value="1"/>
</dbReference>
<organism evidence="9 10">
    <name type="scientific">Curtobacterium pusillum</name>
    <dbReference type="NCBI Taxonomy" id="69373"/>
    <lineage>
        <taxon>Bacteria</taxon>
        <taxon>Bacillati</taxon>
        <taxon>Actinomycetota</taxon>
        <taxon>Actinomycetes</taxon>
        <taxon>Micrococcales</taxon>
        <taxon>Microbacteriaceae</taxon>
        <taxon>Curtobacterium</taxon>
    </lineage>
</organism>
<dbReference type="SUPFAM" id="SSF51735">
    <property type="entry name" value="NAD(P)-binding Rossmann-fold domains"/>
    <property type="match status" value="1"/>
</dbReference>
<dbReference type="EC" id="1.1.1.17" evidence="2"/>
<comment type="catalytic activity">
    <reaction evidence="6">
        <text>D-mannitol 1-phosphate + NAD(+) = beta-D-fructose 6-phosphate + NADH + H(+)</text>
        <dbReference type="Rhea" id="RHEA:19661"/>
        <dbReference type="ChEBI" id="CHEBI:15378"/>
        <dbReference type="ChEBI" id="CHEBI:57540"/>
        <dbReference type="ChEBI" id="CHEBI:57634"/>
        <dbReference type="ChEBI" id="CHEBI:57945"/>
        <dbReference type="ChEBI" id="CHEBI:61381"/>
        <dbReference type="EC" id="1.1.1.17"/>
    </reaction>
</comment>
<dbReference type="GO" id="GO:0008926">
    <property type="term" value="F:mannitol-1-phosphate 5-dehydrogenase activity"/>
    <property type="evidence" value="ECO:0007669"/>
    <property type="project" value="UniProtKB-EC"/>
</dbReference>
<dbReference type="PANTHER" id="PTHR43362:SF1">
    <property type="entry name" value="MANNITOL DEHYDROGENASE 2-RELATED"/>
    <property type="match status" value="1"/>
</dbReference>
<dbReference type="InterPro" id="IPR050988">
    <property type="entry name" value="Mannitol_DH/Oxidoreductase"/>
</dbReference>
<feature type="domain" description="Mannitol dehydrogenase C-terminal" evidence="8">
    <location>
        <begin position="288"/>
        <end position="422"/>
    </location>
</feature>